<proteinExistence type="predicted"/>
<protein>
    <submittedName>
        <fullName evidence="3">Triadin-like</fullName>
    </submittedName>
</protein>
<evidence type="ECO:0000256" key="1">
    <source>
        <dbReference type="SAM" id="MobiDB-lite"/>
    </source>
</evidence>
<reference evidence="3" key="1">
    <citation type="submission" date="2025-08" db="UniProtKB">
        <authorList>
            <consortium name="RefSeq"/>
        </authorList>
    </citation>
    <scope>IDENTIFICATION</scope>
    <source>
        <tissue evidence="3">Blood</tissue>
    </source>
</reference>
<evidence type="ECO:0000313" key="2">
    <source>
        <dbReference type="Proteomes" id="UP000515208"/>
    </source>
</evidence>
<sequence length="89" mass="10006">MILLAEIRKEKSGKTSSVPKDKEPIKEKEVKVPASLKEKEPEIKKDEKMPKAGKEVKPKSPRMLCACQILKNLKCMLYSASDSIVECFA</sequence>
<organism evidence="2 3">
    <name type="scientific">Bison bison bison</name>
    <name type="common">North American plains bison</name>
    <dbReference type="NCBI Taxonomy" id="43346"/>
    <lineage>
        <taxon>Eukaryota</taxon>
        <taxon>Metazoa</taxon>
        <taxon>Chordata</taxon>
        <taxon>Craniata</taxon>
        <taxon>Vertebrata</taxon>
        <taxon>Euteleostomi</taxon>
        <taxon>Mammalia</taxon>
        <taxon>Eutheria</taxon>
        <taxon>Laurasiatheria</taxon>
        <taxon>Artiodactyla</taxon>
        <taxon>Ruminantia</taxon>
        <taxon>Pecora</taxon>
        <taxon>Bovidae</taxon>
        <taxon>Bovinae</taxon>
        <taxon>Bison</taxon>
    </lineage>
</organism>
<name>A0A6P3J0J1_BISBB</name>
<dbReference type="KEGG" id="bbis:105004230"/>
<dbReference type="GeneID" id="105004230"/>
<keyword evidence="2" id="KW-1185">Reference proteome</keyword>
<feature type="region of interest" description="Disordered" evidence="1">
    <location>
        <begin position="8"/>
        <end position="56"/>
    </location>
</feature>
<accession>A0A6P3J0J1</accession>
<dbReference type="AlphaFoldDB" id="A0A6P3J0J1"/>
<evidence type="ECO:0000313" key="3">
    <source>
        <dbReference type="RefSeq" id="XP_010860078.1"/>
    </source>
</evidence>
<dbReference type="Proteomes" id="UP000515208">
    <property type="component" value="Unplaced"/>
</dbReference>
<gene>
    <name evidence="3" type="primary">LOC105004230</name>
</gene>
<dbReference type="RefSeq" id="XP_010860078.1">
    <property type="nucleotide sequence ID" value="XM_010861776.1"/>
</dbReference>